<reference evidence="2 3" key="1">
    <citation type="submission" date="2018-08" db="EMBL/GenBank/DDBJ databases">
        <title>A genome reference for cultivated species of the human gut microbiota.</title>
        <authorList>
            <person name="Zou Y."/>
            <person name="Xue W."/>
            <person name="Luo G."/>
        </authorList>
    </citation>
    <scope>NUCLEOTIDE SEQUENCE [LARGE SCALE GENOMIC DNA]</scope>
    <source>
        <strain evidence="2 3">AF12-11</strain>
    </source>
</reference>
<feature type="domain" description="Polysaccharide pyruvyl transferase" evidence="1">
    <location>
        <begin position="26"/>
        <end position="60"/>
    </location>
</feature>
<sequence length="61" mass="7024">MKYRKNYSYQLLYYDITIKMICLTILSKYAAGPEDFLAYIDHAALVLSSSFHGTAFSLIYS</sequence>
<protein>
    <recommendedName>
        <fullName evidence="1">Polysaccharide pyruvyl transferase domain-containing protein</fullName>
    </recommendedName>
</protein>
<name>A0A395XKQ8_9FIRM</name>
<organism evidence="2 3">
    <name type="scientific">Dorea formicigenerans</name>
    <dbReference type="NCBI Taxonomy" id="39486"/>
    <lineage>
        <taxon>Bacteria</taxon>
        <taxon>Bacillati</taxon>
        <taxon>Bacillota</taxon>
        <taxon>Clostridia</taxon>
        <taxon>Lachnospirales</taxon>
        <taxon>Lachnospiraceae</taxon>
        <taxon>Dorea</taxon>
    </lineage>
</organism>
<dbReference type="Pfam" id="PF04230">
    <property type="entry name" value="PS_pyruv_trans"/>
    <property type="match status" value="1"/>
</dbReference>
<dbReference type="AlphaFoldDB" id="A0A395XKQ8"/>
<proteinExistence type="predicted"/>
<dbReference type="EMBL" id="QSAJ01000093">
    <property type="protein sequence ID" value="RGW45982.1"/>
    <property type="molecule type" value="Genomic_DNA"/>
</dbReference>
<gene>
    <name evidence="2" type="ORF">DWV67_16255</name>
</gene>
<dbReference type="InterPro" id="IPR007345">
    <property type="entry name" value="Polysacch_pyruvyl_Trfase"/>
</dbReference>
<evidence type="ECO:0000259" key="1">
    <source>
        <dbReference type="Pfam" id="PF04230"/>
    </source>
</evidence>
<dbReference type="Proteomes" id="UP000266376">
    <property type="component" value="Unassembled WGS sequence"/>
</dbReference>
<evidence type="ECO:0000313" key="2">
    <source>
        <dbReference type="EMBL" id="RGW45982.1"/>
    </source>
</evidence>
<evidence type="ECO:0000313" key="3">
    <source>
        <dbReference type="Proteomes" id="UP000266376"/>
    </source>
</evidence>
<accession>A0A395XKQ8</accession>
<comment type="caution">
    <text evidence="2">The sequence shown here is derived from an EMBL/GenBank/DDBJ whole genome shotgun (WGS) entry which is preliminary data.</text>
</comment>